<accession>A0A8S1PGP6</accession>
<evidence type="ECO:0000313" key="1">
    <source>
        <dbReference type="EMBL" id="CAD8102276.1"/>
    </source>
</evidence>
<name>A0A8S1PGP6_9CILI</name>
<dbReference type="Proteomes" id="UP000692954">
    <property type="component" value="Unassembled WGS sequence"/>
</dbReference>
<comment type="caution">
    <text evidence="1">The sequence shown here is derived from an EMBL/GenBank/DDBJ whole genome shotgun (WGS) entry which is preliminary data.</text>
</comment>
<evidence type="ECO:0000313" key="2">
    <source>
        <dbReference type="Proteomes" id="UP000692954"/>
    </source>
</evidence>
<organism evidence="1 2">
    <name type="scientific">Paramecium sonneborni</name>
    <dbReference type="NCBI Taxonomy" id="65129"/>
    <lineage>
        <taxon>Eukaryota</taxon>
        <taxon>Sar</taxon>
        <taxon>Alveolata</taxon>
        <taxon>Ciliophora</taxon>
        <taxon>Intramacronucleata</taxon>
        <taxon>Oligohymenophorea</taxon>
        <taxon>Peniculida</taxon>
        <taxon>Parameciidae</taxon>
        <taxon>Paramecium</taxon>
    </lineage>
</organism>
<reference evidence="1" key="1">
    <citation type="submission" date="2021-01" db="EMBL/GenBank/DDBJ databases">
        <authorList>
            <consortium name="Genoscope - CEA"/>
            <person name="William W."/>
        </authorList>
    </citation>
    <scope>NUCLEOTIDE SEQUENCE</scope>
</reference>
<keyword evidence="2" id="KW-1185">Reference proteome</keyword>
<protein>
    <submittedName>
        <fullName evidence="1">Uncharacterized protein</fullName>
    </submittedName>
</protein>
<dbReference type="EMBL" id="CAJJDN010000077">
    <property type="protein sequence ID" value="CAD8102276.1"/>
    <property type="molecule type" value="Genomic_DNA"/>
</dbReference>
<dbReference type="AlphaFoldDB" id="A0A8S1PGP6"/>
<sequence length="161" mass="19480">MSASNIVTYDFKANIYFKEILMQFFYFWNKEEVKQNIVNLQFKIFQPKLIKQFASAKQPCRFSIKINQYLQLQKTIINFQQFYWQLSQDLIKSQRLITINEKKNNQLSINKETFKKLSELKFAQKLEETISKIKLKCMNKIKSLLVLFWNIKVQRLEQCSQ</sequence>
<proteinExistence type="predicted"/>
<gene>
    <name evidence="1" type="ORF">PSON_ATCC_30995.1.T0770180</name>
</gene>